<dbReference type="EMBL" id="OZ034818">
    <property type="protein sequence ID" value="CAL1389472.1"/>
    <property type="molecule type" value="Genomic_DNA"/>
</dbReference>
<evidence type="ECO:0000259" key="10">
    <source>
        <dbReference type="Pfam" id="PF26138"/>
    </source>
</evidence>
<proteinExistence type="inferred from homology"/>
<evidence type="ECO:0000256" key="6">
    <source>
        <dbReference type="ARBA" id="ARBA00022801"/>
    </source>
</evidence>
<dbReference type="Pfam" id="PF13359">
    <property type="entry name" value="DDE_Tnp_4"/>
    <property type="match status" value="1"/>
</dbReference>
<dbReference type="InterPro" id="IPR045249">
    <property type="entry name" value="HARBI1-like"/>
</dbReference>
<organism evidence="11 12">
    <name type="scientific">Linum trigynum</name>
    <dbReference type="NCBI Taxonomy" id="586398"/>
    <lineage>
        <taxon>Eukaryota</taxon>
        <taxon>Viridiplantae</taxon>
        <taxon>Streptophyta</taxon>
        <taxon>Embryophyta</taxon>
        <taxon>Tracheophyta</taxon>
        <taxon>Spermatophyta</taxon>
        <taxon>Magnoliopsida</taxon>
        <taxon>eudicotyledons</taxon>
        <taxon>Gunneridae</taxon>
        <taxon>Pentapetalae</taxon>
        <taxon>rosids</taxon>
        <taxon>fabids</taxon>
        <taxon>Malpighiales</taxon>
        <taxon>Linaceae</taxon>
        <taxon>Linum</taxon>
    </lineage>
</organism>
<keyword evidence="6" id="KW-0378">Hydrolase</keyword>
<feature type="transmembrane region" description="Helical" evidence="8">
    <location>
        <begin position="15"/>
        <end position="37"/>
    </location>
</feature>
<dbReference type="GO" id="GO:0004518">
    <property type="term" value="F:nuclease activity"/>
    <property type="evidence" value="ECO:0007669"/>
    <property type="project" value="UniProtKB-KW"/>
</dbReference>
<evidence type="ECO:0000256" key="1">
    <source>
        <dbReference type="ARBA" id="ARBA00001968"/>
    </source>
</evidence>
<comment type="similarity">
    <text evidence="3">Belongs to the HARBI1 family.</text>
</comment>
<dbReference type="GO" id="GO:0046872">
    <property type="term" value="F:metal ion binding"/>
    <property type="evidence" value="ECO:0007669"/>
    <property type="project" value="UniProtKB-KW"/>
</dbReference>
<keyword evidence="8" id="KW-0472">Membrane</keyword>
<keyword evidence="8" id="KW-1133">Transmembrane helix</keyword>
<name>A0AAV2EUU4_9ROSI</name>
<accession>A0AAV2EUU4</accession>
<evidence type="ECO:0000256" key="8">
    <source>
        <dbReference type="SAM" id="Phobius"/>
    </source>
</evidence>
<keyword evidence="12" id="KW-1185">Reference proteome</keyword>
<gene>
    <name evidence="11" type="ORF">LTRI10_LOCUS30326</name>
</gene>
<keyword evidence="5" id="KW-0479">Metal-binding</keyword>
<evidence type="ECO:0000256" key="7">
    <source>
        <dbReference type="ARBA" id="ARBA00023242"/>
    </source>
</evidence>
<comment type="subcellular location">
    <subcellularLocation>
        <location evidence="2">Nucleus</location>
    </subcellularLocation>
</comment>
<dbReference type="AlphaFoldDB" id="A0AAV2EUU4"/>
<evidence type="ECO:0000256" key="4">
    <source>
        <dbReference type="ARBA" id="ARBA00022722"/>
    </source>
</evidence>
<sequence>MSRLSTLNPTRRRQVLAAISSFMNLIMIYVSLGMELAGRLSAKRHLQPRLGRQPLDTYLVRHYDRQRHLRNTTKISDTYTFDQIRMNRGLFRRFCEVLTVQGGLKKTRNVDIDEMVYTFLRTISHNEKNRTLQVNLRRSGETISRSIHRVLKAVIRLNNQFMKKPVPIPTNETSSRWKHFKRCLGSLDGTHIDVRPLTEDKPRYRDRKGHRPPNHEFLGVSTPNLEFVYCLAGWEGSAHDSRVLQDALTRPNGLNVPQGNYYLCDAGYANCPRFLAPYRGQRYHLKEWGTRQPETAEEYYNMKHAAARNVIERIFGILKMTFAILRKATWFTPKEVSRIVIACCIIHNFIKEEYGVDEIERTYPDTELEQHPSAGLETIEGTSMQPSAAWTQFRNDKATFMWDNR</sequence>
<feature type="domain" description="DDE Tnp4" evidence="9">
    <location>
        <begin position="187"/>
        <end position="348"/>
    </location>
</feature>
<protein>
    <recommendedName>
        <fullName evidence="13">DDE Tnp4 domain-containing protein</fullName>
    </recommendedName>
</protein>
<dbReference type="InterPro" id="IPR058353">
    <property type="entry name" value="DUF8040"/>
</dbReference>
<evidence type="ECO:0000259" key="9">
    <source>
        <dbReference type="Pfam" id="PF13359"/>
    </source>
</evidence>
<dbReference type="GO" id="GO:0005634">
    <property type="term" value="C:nucleus"/>
    <property type="evidence" value="ECO:0007669"/>
    <property type="project" value="UniProtKB-SubCell"/>
</dbReference>
<dbReference type="Pfam" id="PF26138">
    <property type="entry name" value="DUF8040"/>
    <property type="match status" value="1"/>
</dbReference>
<keyword evidence="8" id="KW-0812">Transmembrane</keyword>
<keyword evidence="4" id="KW-0540">Nuclease</keyword>
<dbReference type="GO" id="GO:0016787">
    <property type="term" value="F:hydrolase activity"/>
    <property type="evidence" value="ECO:0007669"/>
    <property type="project" value="UniProtKB-KW"/>
</dbReference>
<evidence type="ECO:0008006" key="13">
    <source>
        <dbReference type="Google" id="ProtNLM"/>
    </source>
</evidence>
<keyword evidence="7" id="KW-0539">Nucleus</keyword>
<dbReference type="PANTHER" id="PTHR22930">
    <property type="match status" value="1"/>
</dbReference>
<comment type="cofactor">
    <cofactor evidence="1">
        <name>a divalent metal cation</name>
        <dbReference type="ChEBI" id="CHEBI:60240"/>
    </cofactor>
</comment>
<evidence type="ECO:0000256" key="3">
    <source>
        <dbReference type="ARBA" id="ARBA00006958"/>
    </source>
</evidence>
<feature type="domain" description="DUF8040" evidence="10">
    <location>
        <begin position="77"/>
        <end position="155"/>
    </location>
</feature>
<reference evidence="11 12" key="1">
    <citation type="submission" date="2024-04" db="EMBL/GenBank/DDBJ databases">
        <authorList>
            <person name="Fracassetti M."/>
        </authorList>
    </citation>
    <scope>NUCLEOTIDE SEQUENCE [LARGE SCALE GENOMIC DNA]</scope>
</reference>
<evidence type="ECO:0000313" key="11">
    <source>
        <dbReference type="EMBL" id="CAL1389472.1"/>
    </source>
</evidence>
<dbReference type="Proteomes" id="UP001497516">
    <property type="component" value="Chromosome 5"/>
</dbReference>
<dbReference type="InterPro" id="IPR027806">
    <property type="entry name" value="HARBI1_dom"/>
</dbReference>
<evidence type="ECO:0000313" key="12">
    <source>
        <dbReference type="Proteomes" id="UP001497516"/>
    </source>
</evidence>
<evidence type="ECO:0000256" key="2">
    <source>
        <dbReference type="ARBA" id="ARBA00004123"/>
    </source>
</evidence>
<dbReference type="PANTHER" id="PTHR22930:SF281">
    <property type="entry name" value="NUCLEASE"/>
    <property type="match status" value="1"/>
</dbReference>
<evidence type="ECO:0000256" key="5">
    <source>
        <dbReference type="ARBA" id="ARBA00022723"/>
    </source>
</evidence>